<evidence type="ECO:0000256" key="9">
    <source>
        <dbReference type="ARBA" id="ARBA00022960"/>
    </source>
</evidence>
<keyword evidence="3" id="KW-1003">Cell membrane</keyword>
<dbReference type="InterPro" id="IPR012338">
    <property type="entry name" value="Beta-lactam/transpept-like"/>
</dbReference>
<dbReference type="InterPro" id="IPR036138">
    <property type="entry name" value="PBP_dimer_sf"/>
</dbReference>
<keyword evidence="6" id="KW-0645">Protease</keyword>
<dbReference type="NCBIfam" id="TIGR03423">
    <property type="entry name" value="pbp2_mrdA"/>
    <property type="match status" value="1"/>
</dbReference>
<dbReference type="GO" id="GO:0071555">
    <property type="term" value="P:cell wall organization"/>
    <property type="evidence" value="ECO:0007669"/>
    <property type="project" value="UniProtKB-KW"/>
</dbReference>
<evidence type="ECO:0000256" key="4">
    <source>
        <dbReference type="ARBA" id="ARBA00022519"/>
    </source>
</evidence>
<dbReference type="PANTHER" id="PTHR30627:SF2">
    <property type="entry name" value="PEPTIDOGLYCAN D,D-TRANSPEPTIDASE MRDA"/>
    <property type="match status" value="1"/>
</dbReference>
<dbReference type="Pfam" id="PF03717">
    <property type="entry name" value="PBP_dimer"/>
    <property type="match status" value="1"/>
</dbReference>
<dbReference type="InterPro" id="IPR050515">
    <property type="entry name" value="Beta-lactam/transpept"/>
</dbReference>
<dbReference type="InterPro" id="IPR005311">
    <property type="entry name" value="PBP_dimer"/>
</dbReference>
<evidence type="ECO:0000313" key="17">
    <source>
        <dbReference type="EMBL" id="SCY84965.1"/>
    </source>
</evidence>
<name>A0A1G5J9D1_9RHOB</name>
<evidence type="ECO:0000256" key="2">
    <source>
        <dbReference type="ARBA" id="ARBA00004236"/>
    </source>
</evidence>
<dbReference type="OrthoDB" id="9766847at2"/>
<evidence type="ECO:0000256" key="5">
    <source>
        <dbReference type="ARBA" id="ARBA00022645"/>
    </source>
</evidence>
<dbReference type="EMBL" id="FMVT01000011">
    <property type="protein sequence ID" value="SCY84965.1"/>
    <property type="molecule type" value="Genomic_DNA"/>
</dbReference>
<dbReference type="GO" id="GO:0009252">
    <property type="term" value="P:peptidoglycan biosynthetic process"/>
    <property type="evidence" value="ECO:0007669"/>
    <property type="project" value="UniProtKB-KW"/>
</dbReference>
<dbReference type="InterPro" id="IPR017790">
    <property type="entry name" value="Penicillin-binding_protein_2"/>
</dbReference>
<proteinExistence type="predicted"/>
<evidence type="ECO:0000256" key="14">
    <source>
        <dbReference type="SAM" id="MobiDB-lite"/>
    </source>
</evidence>
<evidence type="ECO:0000256" key="11">
    <source>
        <dbReference type="ARBA" id="ARBA00022989"/>
    </source>
</evidence>
<dbReference type="GO" id="GO:0006508">
    <property type="term" value="P:proteolysis"/>
    <property type="evidence" value="ECO:0007669"/>
    <property type="project" value="UniProtKB-KW"/>
</dbReference>
<evidence type="ECO:0000256" key="10">
    <source>
        <dbReference type="ARBA" id="ARBA00022984"/>
    </source>
</evidence>
<feature type="domain" description="Penicillin-binding protein transpeptidase" evidence="15">
    <location>
        <begin position="270"/>
        <end position="605"/>
    </location>
</feature>
<dbReference type="Gene3D" id="3.40.710.10">
    <property type="entry name" value="DD-peptidase/beta-lactamase superfamily"/>
    <property type="match status" value="1"/>
</dbReference>
<dbReference type="RefSeq" id="WP_090746582.1">
    <property type="nucleotide sequence ID" value="NZ_FMVT01000011.1"/>
</dbReference>
<keyword evidence="11" id="KW-1133">Transmembrane helix</keyword>
<evidence type="ECO:0000256" key="6">
    <source>
        <dbReference type="ARBA" id="ARBA00022670"/>
    </source>
</evidence>
<evidence type="ECO:0000256" key="7">
    <source>
        <dbReference type="ARBA" id="ARBA00022692"/>
    </source>
</evidence>
<keyword evidence="9" id="KW-0133">Cell shape</keyword>
<keyword evidence="12" id="KW-0472">Membrane</keyword>
<feature type="compositionally biased region" description="Basic and acidic residues" evidence="14">
    <location>
        <begin position="232"/>
        <end position="242"/>
    </location>
</feature>
<keyword evidence="4" id="KW-0997">Cell inner membrane</keyword>
<keyword evidence="13" id="KW-0961">Cell wall biogenesis/degradation</keyword>
<dbReference type="GO" id="GO:0016740">
    <property type="term" value="F:transferase activity"/>
    <property type="evidence" value="ECO:0007669"/>
    <property type="project" value="UniProtKB-KW"/>
</dbReference>
<dbReference type="Gene3D" id="3.90.1310.10">
    <property type="entry name" value="Penicillin-binding protein 2a (Domain 2)"/>
    <property type="match status" value="1"/>
</dbReference>
<keyword evidence="18" id="KW-1185">Reference proteome</keyword>
<organism evidence="17 18">
    <name type="scientific">Paracoccus tibetensis</name>
    <dbReference type="NCBI Taxonomy" id="336292"/>
    <lineage>
        <taxon>Bacteria</taxon>
        <taxon>Pseudomonadati</taxon>
        <taxon>Pseudomonadota</taxon>
        <taxon>Alphaproteobacteria</taxon>
        <taxon>Rhodobacterales</taxon>
        <taxon>Paracoccaceae</taxon>
        <taxon>Paracoccus</taxon>
    </lineage>
</organism>
<evidence type="ECO:0000313" key="18">
    <source>
        <dbReference type="Proteomes" id="UP000199502"/>
    </source>
</evidence>
<dbReference type="PANTHER" id="PTHR30627">
    <property type="entry name" value="PEPTIDOGLYCAN D,D-TRANSPEPTIDASE"/>
    <property type="match status" value="1"/>
</dbReference>
<feature type="domain" description="Penicillin-binding protein dimerisation" evidence="16">
    <location>
        <begin position="63"/>
        <end position="237"/>
    </location>
</feature>
<dbReference type="GO" id="GO:0008658">
    <property type="term" value="F:penicillin binding"/>
    <property type="evidence" value="ECO:0007669"/>
    <property type="project" value="InterPro"/>
</dbReference>
<dbReference type="GO" id="GO:0008360">
    <property type="term" value="P:regulation of cell shape"/>
    <property type="evidence" value="ECO:0007669"/>
    <property type="project" value="UniProtKB-KW"/>
</dbReference>
<evidence type="ECO:0000256" key="13">
    <source>
        <dbReference type="ARBA" id="ARBA00023316"/>
    </source>
</evidence>
<sequence>MKKSPREIIDSARQISRRGLMLGLIQVGTASVLGLKMRSMQLDHAEEFRMLSDGNSIKIRLLPPARGLILDRQGLIIAGNEQNYRVTLTREEAGGDVELVLRRLAELIPMSETRIAELLDEFGRRSAITPIVLADRLTWEQFSAIAVNAPSLPGVTPESALSRAYPREGDLAHVMGYVGPVSDYDLSRIEEPDPVLRLPDFQLGKIGVEGRLEEVLRGKAGARRVEVNSTGREMRELSRQEGEQGSTVQLTVDAALQNYAAQRMGEESAAAVVMDCETGELAAICSSPSFDPNLFVRGISNTDYRALMDHDHRPLADKTVQGVYPPGSTFKMVTLMAGLEAGVINPGTRYFCPGHTELGGRRFHCWRRGGHGTVDAIKSLEESCDVYYYELAQRVGIDRIAIMARKLGLGVRHDLPMSAVAEGIAPDREWKLARHGQSWQIGDSLNASIGQGYVLASPLQLAVMTARIASGRAVSPRLIRSIDGRREPVPVWPELEGISAATLRVARMGMDAVMNGGRGTARASRITREEWRMAGKTGTSQVRNITAAERARGVISNDQLPWNRRDHALFVAYAPYEAPRYAISLVVEHGGGGSAAAAPVARDILLYALNGGLPPLDAVPPEQRAALETRHNEMKLYAPEPPRGGRTRV</sequence>
<keyword evidence="17" id="KW-0808">Transferase</keyword>
<gene>
    <name evidence="17" type="ORF">SAMN05660710_03078</name>
</gene>
<dbReference type="SUPFAM" id="SSF56519">
    <property type="entry name" value="Penicillin binding protein dimerisation domain"/>
    <property type="match status" value="1"/>
</dbReference>
<evidence type="ECO:0000256" key="12">
    <source>
        <dbReference type="ARBA" id="ARBA00023136"/>
    </source>
</evidence>
<dbReference type="InterPro" id="IPR001460">
    <property type="entry name" value="PCN-bd_Tpept"/>
</dbReference>
<dbReference type="SUPFAM" id="SSF56601">
    <property type="entry name" value="beta-lactamase/transpeptidase-like"/>
    <property type="match status" value="1"/>
</dbReference>
<dbReference type="GO" id="GO:0005886">
    <property type="term" value="C:plasma membrane"/>
    <property type="evidence" value="ECO:0007669"/>
    <property type="project" value="UniProtKB-SubCell"/>
</dbReference>
<protein>
    <submittedName>
        <fullName evidence="17">Peptidoglycan glycosyltransferase</fullName>
    </submittedName>
</protein>
<evidence type="ECO:0000259" key="15">
    <source>
        <dbReference type="Pfam" id="PF00905"/>
    </source>
</evidence>
<evidence type="ECO:0000256" key="3">
    <source>
        <dbReference type="ARBA" id="ARBA00022475"/>
    </source>
</evidence>
<keyword evidence="5" id="KW-0121">Carboxypeptidase</keyword>
<feature type="region of interest" description="Disordered" evidence="14">
    <location>
        <begin position="227"/>
        <end position="246"/>
    </location>
</feature>
<keyword evidence="7" id="KW-0812">Transmembrane</keyword>
<evidence type="ECO:0000256" key="8">
    <source>
        <dbReference type="ARBA" id="ARBA00022801"/>
    </source>
</evidence>
<comment type="subcellular location">
    <subcellularLocation>
        <location evidence="2">Cell membrane</location>
    </subcellularLocation>
    <subcellularLocation>
        <location evidence="1">Membrane</location>
        <topology evidence="1">Single-pass membrane protein</topology>
    </subcellularLocation>
</comment>
<reference evidence="17 18" key="1">
    <citation type="submission" date="2016-10" db="EMBL/GenBank/DDBJ databases">
        <authorList>
            <person name="de Groot N.N."/>
        </authorList>
    </citation>
    <scope>NUCLEOTIDE SEQUENCE [LARGE SCALE GENOMIC DNA]</scope>
    <source>
        <strain evidence="17 18">CGMCC 1.8925</strain>
    </source>
</reference>
<keyword evidence="8" id="KW-0378">Hydrolase</keyword>
<dbReference type="GO" id="GO:0071972">
    <property type="term" value="F:peptidoglycan L,D-transpeptidase activity"/>
    <property type="evidence" value="ECO:0007669"/>
    <property type="project" value="TreeGrafter"/>
</dbReference>
<evidence type="ECO:0000256" key="1">
    <source>
        <dbReference type="ARBA" id="ARBA00004167"/>
    </source>
</evidence>
<dbReference type="Proteomes" id="UP000199502">
    <property type="component" value="Unassembled WGS sequence"/>
</dbReference>
<evidence type="ECO:0000259" key="16">
    <source>
        <dbReference type="Pfam" id="PF03717"/>
    </source>
</evidence>
<dbReference type="GO" id="GO:0009002">
    <property type="term" value="F:serine-type D-Ala-D-Ala carboxypeptidase activity"/>
    <property type="evidence" value="ECO:0007669"/>
    <property type="project" value="InterPro"/>
</dbReference>
<dbReference type="STRING" id="336292.SAMN05660710_03078"/>
<keyword evidence="10" id="KW-0573">Peptidoglycan synthesis</keyword>
<accession>A0A1G5J9D1</accession>
<dbReference type="Pfam" id="PF00905">
    <property type="entry name" value="Transpeptidase"/>
    <property type="match status" value="1"/>
</dbReference>
<dbReference type="AlphaFoldDB" id="A0A1G5J9D1"/>